<dbReference type="EMBL" id="FQZE01000034">
    <property type="protein sequence ID" value="SHJ84566.1"/>
    <property type="molecule type" value="Genomic_DNA"/>
</dbReference>
<evidence type="ECO:0000313" key="3">
    <source>
        <dbReference type="Proteomes" id="UP000184050"/>
    </source>
</evidence>
<evidence type="ECO:0000313" key="2">
    <source>
        <dbReference type="EMBL" id="SHJ84566.1"/>
    </source>
</evidence>
<feature type="signal peptide" evidence="1">
    <location>
        <begin position="1"/>
        <end position="19"/>
    </location>
</feature>
<proteinExistence type="predicted"/>
<feature type="chain" id="PRO_5013314163" evidence="1">
    <location>
        <begin position="20"/>
        <end position="111"/>
    </location>
</feature>
<sequence>MNKKVLFALIMAFGILGLAACSNDDDVTDEPCSTAWSTEIQAEIEGMSLAAQTYASDPTPANCEAYRSAAQAYIDALKPYGDCATLTGQSRVAWEEAVAEAEADIAEMDCS</sequence>
<dbReference type="Proteomes" id="UP000184050">
    <property type="component" value="Unassembled WGS sequence"/>
</dbReference>
<protein>
    <submittedName>
        <fullName evidence="2">Uncharacterized protein</fullName>
    </submittedName>
</protein>
<dbReference type="RefSeq" id="WP_073172632.1">
    <property type="nucleotide sequence ID" value="NZ_FQZE01000034.1"/>
</dbReference>
<dbReference type="OrthoDB" id="840431at2"/>
<organism evidence="2 3">
    <name type="scientific">Tangfeifania diversioriginum</name>
    <dbReference type="NCBI Taxonomy" id="1168035"/>
    <lineage>
        <taxon>Bacteria</taxon>
        <taxon>Pseudomonadati</taxon>
        <taxon>Bacteroidota</taxon>
        <taxon>Bacteroidia</taxon>
        <taxon>Marinilabiliales</taxon>
        <taxon>Prolixibacteraceae</taxon>
        <taxon>Tangfeifania</taxon>
    </lineage>
</organism>
<keyword evidence="3" id="KW-1185">Reference proteome</keyword>
<keyword evidence="1" id="KW-0732">Signal</keyword>
<name>A0A1M6MMG0_9BACT</name>
<gene>
    <name evidence="2" type="ORF">SAMN05444280_13413</name>
</gene>
<evidence type="ECO:0000256" key="1">
    <source>
        <dbReference type="SAM" id="SignalP"/>
    </source>
</evidence>
<reference evidence="2 3" key="1">
    <citation type="submission" date="2016-11" db="EMBL/GenBank/DDBJ databases">
        <authorList>
            <person name="Jaros S."/>
            <person name="Januszkiewicz K."/>
            <person name="Wedrychowicz H."/>
        </authorList>
    </citation>
    <scope>NUCLEOTIDE SEQUENCE [LARGE SCALE GENOMIC DNA]</scope>
    <source>
        <strain evidence="2 3">DSM 27063</strain>
    </source>
</reference>
<dbReference type="AlphaFoldDB" id="A0A1M6MMG0"/>
<dbReference type="PROSITE" id="PS51257">
    <property type="entry name" value="PROKAR_LIPOPROTEIN"/>
    <property type="match status" value="1"/>
</dbReference>
<accession>A0A1M6MMG0</accession>